<dbReference type="InterPro" id="IPR051053">
    <property type="entry name" value="ECH/Chromodomain_protein"/>
</dbReference>
<dbReference type="InterPro" id="IPR001753">
    <property type="entry name" value="Enoyl-CoA_hydra/iso"/>
</dbReference>
<dbReference type="PANTHER" id="PTHR43684:SF4">
    <property type="entry name" value="ENOYL-COA HYDRATASE_ISOMERASE FAMILY PROTEIN (AFU_ORTHOLOGUE AFUA_1G01890)"/>
    <property type="match status" value="1"/>
</dbReference>
<dbReference type="PANTHER" id="PTHR43684">
    <property type="match status" value="1"/>
</dbReference>
<dbReference type="HOGENOM" id="CLU_009834_7_2_1"/>
<evidence type="ECO:0000256" key="1">
    <source>
        <dbReference type="ARBA" id="ARBA00005254"/>
    </source>
</evidence>
<reference evidence="3" key="1">
    <citation type="journal article" date="2014" name="Proc. Natl. Acad. Sci. U.S.A.">
        <title>Extensive sampling of basidiomycete genomes demonstrates inadequacy of the white-rot/brown-rot paradigm for wood decay fungi.</title>
        <authorList>
            <person name="Riley R."/>
            <person name="Salamov A.A."/>
            <person name="Brown D.W."/>
            <person name="Nagy L.G."/>
            <person name="Floudas D."/>
            <person name="Held B.W."/>
            <person name="Levasseur A."/>
            <person name="Lombard V."/>
            <person name="Morin E."/>
            <person name="Otillar R."/>
            <person name="Lindquist E.A."/>
            <person name="Sun H."/>
            <person name="LaButti K.M."/>
            <person name="Schmutz J."/>
            <person name="Jabbour D."/>
            <person name="Luo H."/>
            <person name="Baker S.E."/>
            <person name="Pisabarro A.G."/>
            <person name="Walton J.D."/>
            <person name="Blanchette R.A."/>
            <person name="Henrissat B."/>
            <person name="Martin F."/>
            <person name="Cullen D."/>
            <person name="Hibbett D.S."/>
            <person name="Grigoriev I.V."/>
        </authorList>
    </citation>
    <scope>NUCLEOTIDE SEQUENCE [LARGE SCALE GENOMIC DNA]</scope>
    <source>
        <strain evidence="3">PC15</strain>
    </source>
</reference>
<dbReference type="CDD" id="cd06558">
    <property type="entry name" value="crotonase-like"/>
    <property type="match status" value="1"/>
</dbReference>
<dbReference type="Pfam" id="PF00378">
    <property type="entry name" value="ECH_1"/>
    <property type="match status" value="1"/>
</dbReference>
<dbReference type="OrthoDB" id="2018133at2759"/>
<dbReference type="EMBL" id="KL198010">
    <property type="protein sequence ID" value="KDQ25388.1"/>
    <property type="molecule type" value="Genomic_DNA"/>
</dbReference>
<evidence type="ECO:0000313" key="2">
    <source>
        <dbReference type="EMBL" id="KDQ25388.1"/>
    </source>
</evidence>
<name>A0A067NBJ6_PLEO1</name>
<dbReference type="SUPFAM" id="SSF52096">
    <property type="entry name" value="ClpP/crotonase"/>
    <property type="match status" value="1"/>
</dbReference>
<dbReference type="InParanoid" id="A0A067NBJ6"/>
<organism evidence="2 3">
    <name type="scientific">Pleurotus ostreatus (strain PC15)</name>
    <name type="common">Oyster mushroom</name>
    <dbReference type="NCBI Taxonomy" id="1137138"/>
    <lineage>
        <taxon>Eukaryota</taxon>
        <taxon>Fungi</taxon>
        <taxon>Dikarya</taxon>
        <taxon>Basidiomycota</taxon>
        <taxon>Agaricomycotina</taxon>
        <taxon>Agaricomycetes</taxon>
        <taxon>Agaricomycetidae</taxon>
        <taxon>Agaricales</taxon>
        <taxon>Pleurotineae</taxon>
        <taxon>Pleurotaceae</taxon>
        <taxon>Pleurotus</taxon>
    </lineage>
</organism>
<protein>
    <recommendedName>
        <fullName evidence="4">Enoyl-CoA hydratase</fullName>
    </recommendedName>
</protein>
<sequence length="289" mass="31459">MSDIDYNSLDLSFIQVSFDDGILVIVNKVNARNTFVASLIPELVQALEYADKDDRVRVVIFTADHTSPAYCSGANLSDAWHWNGIDPDTIADHDYRDAAGQVSLAVLRCRKITIAAINGNAVGAGATALQLPFDFRVAWAGAKIAFPFASRAVSPEGATSFLLPRLLGYSAAAALLLSGQIFLPTHPLLNRLYFTILPKREDVLPAALTFARELASSTSAPSIVATKALLLHAPSSAEDAHIIESYLFKKMITGNRHDLVEGTKSFKERRSAVFTDTVDHMKEWAPWVG</sequence>
<proteinExistence type="inferred from homology"/>
<dbReference type="AlphaFoldDB" id="A0A067NBJ6"/>
<dbReference type="VEuPathDB" id="FungiDB:PLEOSDRAFT_51808"/>
<accession>A0A067NBJ6</accession>
<comment type="similarity">
    <text evidence="1">Belongs to the enoyl-CoA hydratase/isomerase family.</text>
</comment>
<dbReference type="STRING" id="1137138.A0A067NBJ6"/>
<gene>
    <name evidence="2" type="ORF">PLEOSDRAFT_51808</name>
</gene>
<evidence type="ECO:0008006" key="4">
    <source>
        <dbReference type="Google" id="ProtNLM"/>
    </source>
</evidence>
<dbReference type="Gene3D" id="3.90.226.10">
    <property type="entry name" value="2-enoyl-CoA Hydratase, Chain A, domain 1"/>
    <property type="match status" value="1"/>
</dbReference>
<dbReference type="InterPro" id="IPR029045">
    <property type="entry name" value="ClpP/crotonase-like_dom_sf"/>
</dbReference>
<dbReference type="Proteomes" id="UP000027073">
    <property type="component" value="Unassembled WGS sequence"/>
</dbReference>
<evidence type="ECO:0000313" key="3">
    <source>
        <dbReference type="Proteomes" id="UP000027073"/>
    </source>
</evidence>